<dbReference type="GO" id="GO:0006281">
    <property type="term" value="P:DNA repair"/>
    <property type="evidence" value="ECO:0007669"/>
    <property type="project" value="InterPro"/>
</dbReference>
<keyword evidence="3" id="KW-0808">Transferase</keyword>
<dbReference type="KEGG" id="ipa:Isop_1312"/>
<protein>
    <submittedName>
        <fullName evidence="3">DNA-directed DNA polymerase</fullName>
        <ecNumber evidence="3">2.7.7.7</ecNumber>
    </submittedName>
</protein>
<proteinExistence type="inferred from homology"/>
<gene>
    <name evidence="3" type="ordered locus">Isop_1312</name>
</gene>
<dbReference type="GO" id="GO:0003887">
    <property type="term" value="F:DNA-directed DNA polymerase activity"/>
    <property type="evidence" value="ECO:0007669"/>
    <property type="project" value="UniProtKB-KW"/>
</dbReference>
<dbReference type="STRING" id="575540.Isop_1312"/>
<name>E8QWK6_ISOPI</name>
<keyword evidence="3" id="KW-0239">DNA-directed DNA polymerase</keyword>
<dbReference type="Pfam" id="PF11799">
    <property type="entry name" value="IMS_C"/>
    <property type="match status" value="1"/>
</dbReference>
<keyword evidence="3" id="KW-0548">Nucleotidyltransferase</keyword>
<dbReference type="Gene3D" id="3.30.70.270">
    <property type="match status" value="1"/>
</dbReference>
<dbReference type="RefSeq" id="WP_013564186.1">
    <property type="nucleotide sequence ID" value="NC_014962.1"/>
</dbReference>
<dbReference type="SUPFAM" id="SSF56672">
    <property type="entry name" value="DNA/RNA polymerases"/>
    <property type="match status" value="1"/>
</dbReference>
<dbReference type="GO" id="GO:0042276">
    <property type="term" value="P:error-prone translesion synthesis"/>
    <property type="evidence" value="ECO:0007669"/>
    <property type="project" value="TreeGrafter"/>
</dbReference>
<dbReference type="eggNOG" id="COG0389">
    <property type="taxonomic scope" value="Bacteria"/>
</dbReference>
<dbReference type="Proteomes" id="UP000008631">
    <property type="component" value="Chromosome"/>
</dbReference>
<reference evidence="3 4" key="2">
    <citation type="journal article" date="2011" name="Stand. Genomic Sci.">
        <title>Complete genome sequence of Isosphaera pallida type strain (IS1B).</title>
        <authorList>
            <consortium name="US DOE Joint Genome Institute (JGI-PGF)"/>
            <person name="Goker M."/>
            <person name="Cleland D."/>
            <person name="Saunders E."/>
            <person name="Lapidus A."/>
            <person name="Nolan M."/>
            <person name="Lucas S."/>
            <person name="Hammon N."/>
            <person name="Deshpande S."/>
            <person name="Cheng J.F."/>
            <person name="Tapia R."/>
            <person name="Han C."/>
            <person name="Goodwin L."/>
            <person name="Pitluck S."/>
            <person name="Liolios K."/>
            <person name="Pagani I."/>
            <person name="Ivanova N."/>
            <person name="Mavromatis K."/>
            <person name="Pati A."/>
            <person name="Chen A."/>
            <person name="Palaniappan K."/>
            <person name="Land M."/>
            <person name="Hauser L."/>
            <person name="Chang Y.J."/>
            <person name="Jeffries C.D."/>
            <person name="Detter J.C."/>
            <person name="Beck B."/>
            <person name="Woyke T."/>
            <person name="Bristow J."/>
            <person name="Eisen J.A."/>
            <person name="Markowitz V."/>
            <person name="Hugenholtz P."/>
            <person name="Kyrpides N.C."/>
            <person name="Klenk H.P."/>
        </authorList>
    </citation>
    <scope>NUCLEOTIDE SEQUENCE [LARGE SCALE GENOMIC DNA]</scope>
    <source>
        <strain evidence="4">ATCC 43644 / DSM 9630 / IS1B</strain>
    </source>
</reference>
<keyword evidence="4" id="KW-1185">Reference proteome</keyword>
<dbReference type="EMBL" id="CP002353">
    <property type="protein sequence ID" value="ADV61898.1"/>
    <property type="molecule type" value="Genomic_DNA"/>
</dbReference>
<dbReference type="InterPro" id="IPR050116">
    <property type="entry name" value="DNA_polymerase-Y"/>
</dbReference>
<organism evidence="3 4">
    <name type="scientific">Isosphaera pallida (strain ATCC 43644 / DSM 9630 / IS1B)</name>
    <dbReference type="NCBI Taxonomy" id="575540"/>
    <lineage>
        <taxon>Bacteria</taxon>
        <taxon>Pseudomonadati</taxon>
        <taxon>Planctomycetota</taxon>
        <taxon>Planctomycetia</taxon>
        <taxon>Isosphaerales</taxon>
        <taxon>Isosphaeraceae</taxon>
        <taxon>Isosphaera</taxon>
    </lineage>
</organism>
<dbReference type="GO" id="GO:0005829">
    <property type="term" value="C:cytosol"/>
    <property type="evidence" value="ECO:0007669"/>
    <property type="project" value="TreeGrafter"/>
</dbReference>
<reference key="1">
    <citation type="submission" date="2010-11" db="EMBL/GenBank/DDBJ databases">
        <title>The complete sequence of chromosome of Isophaera pallida ATCC 43644.</title>
        <authorList>
            <consortium name="US DOE Joint Genome Institute (JGI-PGF)"/>
            <person name="Lucas S."/>
            <person name="Copeland A."/>
            <person name="Lapidus A."/>
            <person name="Bruce D."/>
            <person name="Goodwin L."/>
            <person name="Pitluck S."/>
            <person name="Kyrpides N."/>
            <person name="Mavromatis K."/>
            <person name="Pagani I."/>
            <person name="Ivanova N."/>
            <person name="Saunders E."/>
            <person name="Brettin T."/>
            <person name="Detter J.C."/>
            <person name="Han C."/>
            <person name="Tapia R."/>
            <person name="Land M."/>
            <person name="Hauser L."/>
            <person name="Markowitz V."/>
            <person name="Cheng J.-F."/>
            <person name="Hugenholtz P."/>
            <person name="Woyke T."/>
            <person name="Wu D."/>
            <person name="Eisen J.A."/>
        </authorList>
    </citation>
    <scope>NUCLEOTIDE SEQUENCE</scope>
    <source>
        <strain>ATCC 43644</strain>
    </source>
</reference>
<dbReference type="InterPro" id="IPR043502">
    <property type="entry name" value="DNA/RNA_pol_sf"/>
</dbReference>
<dbReference type="AlphaFoldDB" id="E8QWK6"/>
<dbReference type="InParanoid" id="E8QWK6"/>
<dbReference type="GO" id="GO:0009432">
    <property type="term" value="P:SOS response"/>
    <property type="evidence" value="ECO:0007669"/>
    <property type="project" value="TreeGrafter"/>
</dbReference>
<dbReference type="PROSITE" id="PS50173">
    <property type="entry name" value="UMUC"/>
    <property type="match status" value="1"/>
</dbReference>
<dbReference type="InterPro" id="IPR043128">
    <property type="entry name" value="Rev_trsase/Diguanyl_cyclase"/>
</dbReference>
<dbReference type="OrthoDB" id="9808813at2"/>
<dbReference type="HOGENOM" id="CLU_012348_1_1_0"/>
<evidence type="ECO:0000256" key="1">
    <source>
        <dbReference type="ARBA" id="ARBA00010945"/>
    </source>
</evidence>
<comment type="similarity">
    <text evidence="1">Belongs to the DNA polymerase type-Y family.</text>
</comment>
<dbReference type="Pfam" id="PF00817">
    <property type="entry name" value="IMS"/>
    <property type="match status" value="1"/>
</dbReference>
<evidence type="ECO:0000313" key="4">
    <source>
        <dbReference type="Proteomes" id="UP000008631"/>
    </source>
</evidence>
<dbReference type="PANTHER" id="PTHR11076:SF34">
    <property type="entry name" value="PROTEIN UMUC"/>
    <property type="match status" value="1"/>
</dbReference>
<feature type="domain" description="UmuC" evidence="2">
    <location>
        <begin position="7"/>
        <end position="193"/>
    </location>
</feature>
<dbReference type="PANTHER" id="PTHR11076">
    <property type="entry name" value="DNA REPAIR POLYMERASE UMUC / TRANSFERASE FAMILY MEMBER"/>
    <property type="match status" value="1"/>
</dbReference>
<dbReference type="GO" id="GO:0003684">
    <property type="term" value="F:damaged DNA binding"/>
    <property type="evidence" value="ECO:0007669"/>
    <property type="project" value="InterPro"/>
</dbReference>
<dbReference type="InterPro" id="IPR001126">
    <property type="entry name" value="UmuC"/>
</dbReference>
<sequence length="421" mass="48112">MARRRGIGHLDADCFYVSAERVRDRFLVGKAVGVLGNQGACVIAKSYEMKAAGVRTGQPIWEARRLCPWGVYLKRDFRWYEVLSRRMLEVTRRWSAKVEYYSIDEFFFEVEWNDAETTVDDPATWAREWGRRLRDAIWEEVGVPVTMGIAPSRTLAKLLSDTAKPFGVAAAFAEAELEKVLARTAITEVSGIAGRRARRLAPWGVETCWDFVQLNRATVRRLLTCRGEALWWELRGQPVEPLQPQRPPHRAISRGGSLGAGGDDSAYLHGWLVRNLERLIEELEFHEVRAGRLTLWLGFRDGRWGRRTHVPIAPTDRFDWLLEGTAPLLEAILKAHPRGWANRMHLIAEELEPRGVVQLGLFDPPQVRARAETIADLKRRVNQRHGRFALRSGATLALGRELYHDPAHQYDICDVRGKFCF</sequence>
<dbReference type="InterPro" id="IPR017961">
    <property type="entry name" value="DNA_pol_Y-fam_little_finger"/>
</dbReference>
<dbReference type="Gene3D" id="3.40.1170.60">
    <property type="match status" value="1"/>
</dbReference>
<evidence type="ECO:0000313" key="3">
    <source>
        <dbReference type="EMBL" id="ADV61898.1"/>
    </source>
</evidence>
<dbReference type="FunCoup" id="E8QWK6">
    <property type="interactions" value="65"/>
</dbReference>
<dbReference type="EC" id="2.7.7.7" evidence="3"/>
<accession>E8QWK6</accession>
<evidence type="ECO:0000259" key="2">
    <source>
        <dbReference type="PROSITE" id="PS50173"/>
    </source>
</evidence>